<dbReference type="Proteomes" id="UP001060215">
    <property type="component" value="Chromosome 4"/>
</dbReference>
<sequence length="1823" mass="203892">MALSASDLPAMYNLLANSLSGDERLRKPAEAALAQSESRPGFCSCLMEVITAKDLASQVDVRLMASLYFKNSINRYWRNRRDSSGIGNEEKKHLRQKLLSHLREENYQIALTLAVLISKIARIDYPKEWLRVFGGGASELRIEHKLITIQMVVESKGGLVVILERNRFKSYTMKMDLGGVSWAIQALRKVWGQRSDKPFFFKYLSSSAVFWIQRVRNKNGVFAEISKWEAGVNRNNIIIPAGVDGQGWEAMAEMLERVIYGDSRATTDEKGKRTTDIGGLYRSNHAVLRTSRRNTIGSRFISQKTGANRGATYAEVLKSKSFSRDGNNFSLEMRKVVVCTRTEFSDGWAQIEKELNRSFKTSIILRPFQLNKALFLVKSSEEADYYGAQGVCFFNKSIAVRLERWSEEMISKDTVIASNGGWISVCDLPFHLWNKRVFEWIGSKCGGLLEVDRRTRDFENLFEARLKVRGCGNGFLPAIVHVQFEEISVIVRLKALSKPIGSRKVHRQGRRSGDFNAGEEEGEESQATGSTRGKREMRRQMGDLCEGGVRNGGSEWVERGSQAAVHNGLSFKSNGLGQDVGSTHEELVSSKNGGLGLLYVPVCQTSKELDPVLNGFSNDVIHVEKSPNNIGPRASLSDPNEVLGLGSDRVNGFEGEAEEVRLGLADTVDRLSEDFQNLNGLAKEGIEDLMEIIQASEKQIHEVDEGHFEIHEVLQNLEDYGSSASSESKSEADISENEQDENVWDLNRFFNEDCTIGGEGIGKVSDALYQVSTSIAQGLSVSSLPGEIQAIPNSSFVRDRDQDGLSVFQQSNSCGPIHEVSLANNIVQGVTAEIPMTTVNESVLVSESLHAHISQGQVNDNQCGIFQNHPDKGGQVFSKGMEETESWLHELSKYETCPIEESEIPHFLQLLQVMGLSLVKMEDTFGPSRMSKRPELFSVLAQQLPSADILTSHRIFMILFRTLKELSTKRLASDQKNFAEISSHFFDYSWHLWQSDLQTILHGFSLFSQNLSSNASDLRHDDLYLTCERWLLCVKIIRQLIISGFPSDAKSIQEVGPVKEVSPALLNAIQSFLPYYSSFREQHPKFWDFLKRACTKLVKVLVAVQSRHPYSFGDKSVLPPVMDFCLNKITDPEPDVMSFEQFLIQCMKLVKSVLECKEYKPSLTGRVMDENGVTLEQMKKNVSSVAAGVVTSLLPSDRVVLLCNVLIRRYFVLTATDLEVWYQNPESFHHEQDSVLWSEKLRPCAEALYIVLFENHSQLLGPVVVSILQEAMNGCPTSVTEITPGLLLKDAAYGAAAYVYYELSNYLSFKEWFNGALSLELTNDHPNMRIIHRKVALILGQWVSEIKDDTRRSVYCALIKLLQDPDLCVRLAASRSLCFLIEDANFSEKDFSDLLPVCWDFCFKLVEEVQEFDSKVQVLNSISILIAHVDEIIPYADKLVQFFQKAWEESPGESLLQIQLLTALKNFVTALGCQSPICYNMLLPILRCGIDVNSPDELLEDSMLLWEATLSQAPSMVPQLLGYFPSLLEILERSFDHLKVAANIIEGYIILGGTDFLSLHASTVAKLLDLVVGNVNDRGLLSILPVIEILIQCFPMDVPRLISSTLQKLIVICLTGGDDHDPSKTAVKASSAAILARILVMNINFLAQITSEPSLLLLLQKAGFPVDENILLCLVDIWLDKVDNVTSIQRKAFGLALSIILTLRLPQVLDKLDQILSVCTSVILGGNEDFTEEESSSGNMSPNRHNLPSKEFRKRQIKFSDPINQLSLENSVRDNLQTCAALHGESFNLAIGRMHPAAFSQLKQNEDLWGDVEASLSWCPGVF</sequence>
<name>A0ACC0HMJ1_9ERIC</name>
<organism evidence="1 2">
    <name type="scientific">Camellia lanceoleosa</name>
    <dbReference type="NCBI Taxonomy" id="1840588"/>
    <lineage>
        <taxon>Eukaryota</taxon>
        <taxon>Viridiplantae</taxon>
        <taxon>Streptophyta</taxon>
        <taxon>Embryophyta</taxon>
        <taxon>Tracheophyta</taxon>
        <taxon>Spermatophyta</taxon>
        <taxon>Magnoliopsida</taxon>
        <taxon>eudicotyledons</taxon>
        <taxon>Gunneridae</taxon>
        <taxon>Pentapetalae</taxon>
        <taxon>asterids</taxon>
        <taxon>Ericales</taxon>
        <taxon>Theaceae</taxon>
        <taxon>Camellia</taxon>
    </lineage>
</organism>
<accession>A0ACC0HMJ1</accession>
<evidence type="ECO:0000313" key="1">
    <source>
        <dbReference type="EMBL" id="KAI8014613.1"/>
    </source>
</evidence>
<keyword evidence="2" id="KW-1185">Reference proteome</keyword>
<evidence type="ECO:0000313" key="2">
    <source>
        <dbReference type="Proteomes" id="UP001060215"/>
    </source>
</evidence>
<reference evidence="1 2" key="1">
    <citation type="journal article" date="2022" name="Plant J.">
        <title>Chromosome-level genome of Camellia lanceoleosa provides a valuable resource for understanding genome evolution and self-incompatibility.</title>
        <authorList>
            <person name="Gong W."/>
            <person name="Xiao S."/>
            <person name="Wang L."/>
            <person name="Liao Z."/>
            <person name="Chang Y."/>
            <person name="Mo W."/>
            <person name="Hu G."/>
            <person name="Li W."/>
            <person name="Zhao G."/>
            <person name="Zhu H."/>
            <person name="Hu X."/>
            <person name="Ji K."/>
            <person name="Xiang X."/>
            <person name="Song Q."/>
            <person name="Yuan D."/>
            <person name="Jin S."/>
            <person name="Zhang L."/>
        </authorList>
    </citation>
    <scope>NUCLEOTIDE SEQUENCE [LARGE SCALE GENOMIC DNA]</scope>
    <source>
        <strain evidence="1">SQ_2022a</strain>
    </source>
</reference>
<dbReference type="EMBL" id="CM045761">
    <property type="protein sequence ID" value="KAI8014613.1"/>
    <property type="molecule type" value="Genomic_DNA"/>
</dbReference>
<gene>
    <name evidence="1" type="ORF">LOK49_LG05G00223</name>
</gene>
<comment type="caution">
    <text evidence="1">The sequence shown here is derived from an EMBL/GenBank/DDBJ whole genome shotgun (WGS) entry which is preliminary data.</text>
</comment>
<proteinExistence type="predicted"/>
<protein>
    <submittedName>
        <fullName evidence="1">Importin-11</fullName>
    </submittedName>
</protein>